<organism evidence="6 7">
    <name type="scientific">Drosophila mauritiana</name>
    <name type="common">Fruit fly</name>
    <dbReference type="NCBI Taxonomy" id="7226"/>
    <lineage>
        <taxon>Eukaryota</taxon>
        <taxon>Metazoa</taxon>
        <taxon>Ecdysozoa</taxon>
        <taxon>Arthropoda</taxon>
        <taxon>Hexapoda</taxon>
        <taxon>Insecta</taxon>
        <taxon>Pterygota</taxon>
        <taxon>Neoptera</taxon>
        <taxon>Endopterygota</taxon>
        <taxon>Diptera</taxon>
        <taxon>Brachycera</taxon>
        <taxon>Muscomorpha</taxon>
        <taxon>Ephydroidea</taxon>
        <taxon>Drosophilidae</taxon>
        <taxon>Drosophila</taxon>
        <taxon>Sophophora</taxon>
    </lineage>
</organism>
<proteinExistence type="inferred from homology"/>
<dbReference type="GeneID" id="117146424"/>
<name>A0A6P8KMV6_DROMA</name>
<comment type="similarity">
    <text evidence="1">Belongs to the acyl coenzyme A hydrolase family.</text>
</comment>
<dbReference type="PANTHER" id="PTHR12655">
    <property type="entry name" value="ACYL-COA THIOESTERASE"/>
    <property type="match status" value="1"/>
</dbReference>
<dbReference type="GO" id="GO:0006637">
    <property type="term" value="P:acyl-CoA metabolic process"/>
    <property type="evidence" value="ECO:0007669"/>
    <property type="project" value="TreeGrafter"/>
</dbReference>
<evidence type="ECO:0000313" key="7">
    <source>
        <dbReference type="RefSeq" id="XP_033168522.1"/>
    </source>
</evidence>
<dbReference type="AlphaFoldDB" id="A0A6P8KMV6"/>
<dbReference type="GO" id="GO:0005739">
    <property type="term" value="C:mitochondrion"/>
    <property type="evidence" value="ECO:0007669"/>
    <property type="project" value="TreeGrafter"/>
</dbReference>
<evidence type="ECO:0000256" key="3">
    <source>
        <dbReference type="ARBA" id="ARBA00022801"/>
    </source>
</evidence>
<sequence length="452" mass="51881">MNLSQHFGRRVIAVRHPCHQLGALRHCFMESGREQLDSGHRSGTMADVAKKIREHVGVEGGYHIIPKSRDGLLKFQPKQDELPNRSMLDSHTTAQMLLETDALLRQRFVYGRGLLRMGRIIEELDLLAVWICHLHIHLPNLPEGVPLPYTFITMLVDHAHFLQDKFIADADVSLSGHVSYTDNNFMEVTAYVRQNGMMLAKGIFVIEARDAINNGPAPVNPLVPANKLEESLHQEAQKRHQERAKALYRLESQQPTKEEQQLMYELFTRTKGDDGPSPSDMTTLPPNSRWMSTWRRRTLMHPFPENRNESNTIFGGFIIRKAIEISYMTASLYSNQRCMIRFIADVTFAHSIPVHSYIKLKAYVVFTHENYIQLLTVVNAIDGNSFTELKCNVLHLTYSCSKAVPEILPRSYHEALWYLTGRRYFNRFRESVSHDMGNRSPPETDGAKKDNK</sequence>
<reference evidence="7" key="1">
    <citation type="submission" date="2025-08" db="UniProtKB">
        <authorList>
            <consortium name="RefSeq"/>
        </authorList>
    </citation>
    <scope>IDENTIFICATION</scope>
    <source>
        <strain evidence="7">Mau12</strain>
        <tissue evidence="7">Whole Body</tissue>
    </source>
</reference>
<evidence type="ECO:0000256" key="1">
    <source>
        <dbReference type="ARBA" id="ARBA00010458"/>
    </source>
</evidence>
<evidence type="ECO:0000256" key="2">
    <source>
        <dbReference type="ARBA" id="ARBA00022737"/>
    </source>
</evidence>
<evidence type="ECO:0000259" key="5">
    <source>
        <dbReference type="PROSITE" id="PS51770"/>
    </source>
</evidence>
<feature type="domain" description="HotDog ACOT-type" evidence="5">
    <location>
        <begin position="292"/>
        <end position="404"/>
    </location>
</feature>
<dbReference type="InterPro" id="IPR029069">
    <property type="entry name" value="HotDog_dom_sf"/>
</dbReference>
<dbReference type="GO" id="GO:0047617">
    <property type="term" value="F:fatty acyl-CoA hydrolase activity"/>
    <property type="evidence" value="ECO:0007669"/>
    <property type="project" value="TreeGrafter"/>
</dbReference>
<dbReference type="SUPFAM" id="SSF54637">
    <property type="entry name" value="Thioesterase/thiol ester dehydrase-isomerase"/>
    <property type="match status" value="2"/>
</dbReference>
<evidence type="ECO:0000313" key="6">
    <source>
        <dbReference type="Proteomes" id="UP000515162"/>
    </source>
</evidence>
<gene>
    <name evidence="7" type="primary">LOC117146424</name>
</gene>
<dbReference type="RefSeq" id="XP_033168522.1">
    <property type="nucleotide sequence ID" value="XM_033312631.1"/>
</dbReference>
<dbReference type="PANTHER" id="PTHR12655:SF0">
    <property type="entry name" value="ACYL-COENZYME A THIOESTERASE 9, MITOCHONDRIAL"/>
    <property type="match status" value="1"/>
</dbReference>
<dbReference type="Proteomes" id="UP000515162">
    <property type="component" value="Chromosome 2L"/>
</dbReference>
<keyword evidence="3" id="KW-0378">Hydrolase</keyword>
<keyword evidence="4" id="KW-0809">Transit peptide</keyword>
<dbReference type="Gene3D" id="3.10.129.10">
    <property type="entry name" value="Hotdog Thioesterase"/>
    <property type="match status" value="2"/>
</dbReference>
<dbReference type="PROSITE" id="PS51770">
    <property type="entry name" value="HOTDOG_ACOT"/>
    <property type="match status" value="1"/>
</dbReference>
<dbReference type="FunFam" id="3.10.129.10:FF:000051">
    <property type="entry name" value="Acyl-coa thioesterase"/>
    <property type="match status" value="1"/>
</dbReference>
<accession>A0A6P8KMV6</accession>
<evidence type="ECO:0000256" key="4">
    <source>
        <dbReference type="ARBA" id="ARBA00022946"/>
    </source>
</evidence>
<dbReference type="CDD" id="cd03442">
    <property type="entry name" value="BFIT_BACH"/>
    <property type="match status" value="2"/>
</dbReference>
<keyword evidence="2" id="KW-0677">Repeat</keyword>
<dbReference type="InterPro" id="IPR033120">
    <property type="entry name" value="HOTDOG_ACOT"/>
</dbReference>
<keyword evidence="6" id="KW-1185">Reference proteome</keyword>
<protein>
    <submittedName>
        <fullName evidence="7">Acyl-coenzyme A thioesterase 9, mitochondrial isoform X1</fullName>
    </submittedName>
</protein>